<evidence type="ECO:0000313" key="7">
    <source>
        <dbReference type="Proteomes" id="UP001449795"/>
    </source>
</evidence>
<comment type="similarity">
    <text evidence="2">Belongs to the KHG/KDPG aldolase family.</text>
</comment>
<keyword evidence="7" id="KW-1185">Reference proteome</keyword>
<sequence length="210" mass="21297">MPTFDDALRACPLIAILRGVRPDEVLEIGAALVDAGFTIIEVPMNSPEPLRSIRLLQDRFGRKALIGAGTVLSEAAVAQVADAGGRLIVMPHGDVAVIRAARAAGLDCTPGVATPTEGFAALAAGATALKLFPAEQLGTAALKAWRSVFPAGTRFLPVGGITPETMAPYRAAGAAGFGLGSALYRAGQPAAEVAQAARRFVGALAGMPGA</sequence>
<dbReference type="Proteomes" id="UP001449795">
    <property type="component" value="Chromosome"/>
</dbReference>
<evidence type="ECO:0000313" key="6">
    <source>
        <dbReference type="EMBL" id="XAE43604.1"/>
    </source>
</evidence>
<dbReference type="PANTHER" id="PTHR30246:SF1">
    <property type="entry name" value="2-DEHYDRO-3-DEOXY-6-PHOSPHOGALACTONATE ALDOLASE-RELATED"/>
    <property type="match status" value="1"/>
</dbReference>
<reference evidence="6 7" key="1">
    <citation type="submission" date="2024-04" db="EMBL/GenBank/DDBJ databases">
        <title>Complete genome sequence of Nguyenibacter vanlangesis HBCM-1154, a strain capable of nitrogen fixation, IAA production, and phosphorus solubilization isolated from sugarcane soil.</title>
        <authorList>
            <person name="MY HANH P."/>
        </authorList>
    </citation>
    <scope>NUCLEOTIDE SEQUENCE [LARGE SCALE GENOMIC DNA]</scope>
    <source>
        <strain evidence="6 7">HBCM 1154</strain>
    </source>
</reference>
<dbReference type="Pfam" id="PF01081">
    <property type="entry name" value="Aldolase"/>
    <property type="match status" value="1"/>
</dbReference>
<organism evidence="6 7">
    <name type="scientific">Nguyenibacter vanlangensis</name>
    <dbReference type="NCBI Taxonomy" id="1216886"/>
    <lineage>
        <taxon>Bacteria</taxon>
        <taxon>Pseudomonadati</taxon>
        <taxon>Pseudomonadota</taxon>
        <taxon>Alphaproteobacteria</taxon>
        <taxon>Acetobacterales</taxon>
        <taxon>Acetobacteraceae</taxon>
        <taxon>Nguyenibacter</taxon>
    </lineage>
</organism>
<accession>A0ABZ3D744</accession>
<proteinExistence type="inferred from homology"/>
<dbReference type="PANTHER" id="PTHR30246">
    <property type="entry name" value="2-KETO-3-DEOXY-6-PHOSPHOGLUCONATE ALDOLASE"/>
    <property type="match status" value="1"/>
</dbReference>
<evidence type="ECO:0000256" key="5">
    <source>
        <dbReference type="ARBA" id="ARBA00023277"/>
    </source>
</evidence>
<dbReference type="EC" id="4.1.2.21" evidence="6"/>
<dbReference type="CDD" id="cd00452">
    <property type="entry name" value="KDPG_aldolase"/>
    <property type="match status" value="1"/>
</dbReference>
<dbReference type="SUPFAM" id="SSF51569">
    <property type="entry name" value="Aldolase"/>
    <property type="match status" value="1"/>
</dbReference>
<comment type="pathway">
    <text evidence="1">Carbohydrate acid metabolism.</text>
</comment>
<evidence type="ECO:0000256" key="1">
    <source>
        <dbReference type="ARBA" id="ARBA00004761"/>
    </source>
</evidence>
<dbReference type="InterPro" id="IPR031338">
    <property type="entry name" value="KDPG/KHG_AS_2"/>
</dbReference>
<protein>
    <submittedName>
        <fullName evidence="6">2-dehydro-3-deoxy-6-phosphogalactonate aldolase</fullName>
        <ecNumber evidence="6">4.1.2.21</ecNumber>
    </submittedName>
</protein>
<evidence type="ECO:0000256" key="3">
    <source>
        <dbReference type="ARBA" id="ARBA00011233"/>
    </source>
</evidence>
<evidence type="ECO:0000256" key="2">
    <source>
        <dbReference type="ARBA" id="ARBA00006906"/>
    </source>
</evidence>
<dbReference type="InterPro" id="IPR013785">
    <property type="entry name" value="Aldolase_TIM"/>
</dbReference>
<dbReference type="Gene3D" id="3.20.20.70">
    <property type="entry name" value="Aldolase class I"/>
    <property type="match status" value="1"/>
</dbReference>
<dbReference type="NCBIfam" id="NF006600">
    <property type="entry name" value="PRK09140.1"/>
    <property type="match status" value="1"/>
</dbReference>
<dbReference type="InterPro" id="IPR000887">
    <property type="entry name" value="Aldlse_KDPG_KHG"/>
</dbReference>
<dbReference type="EMBL" id="CP152276">
    <property type="protein sequence ID" value="XAE43604.1"/>
    <property type="molecule type" value="Genomic_DNA"/>
</dbReference>
<gene>
    <name evidence="6" type="ORF">AAC691_03925</name>
</gene>
<evidence type="ECO:0000256" key="4">
    <source>
        <dbReference type="ARBA" id="ARBA00023239"/>
    </source>
</evidence>
<dbReference type="GO" id="GO:0008674">
    <property type="term" value="F:2-dehydro-3-deoxy-6-phosphogalactonate aldolase activity"/>
    <property type="evidence" value="ECO:0007669"/>
    <property type="project" value="UniProtKB-EC"/>
</dbReference>
<keyword evidence="5" id="KW-0119">Carbohydrate metabolism</keyword>
<keyword evidence="4 6" id="KW-0456">Lyase</keyword>
<name>A0ABZ3D744_9PROT</name>
<dbReference type="RefSeq" id="WP_342629012.1">
    <property type="nucleotide sequence ID" value="NZ_CP152276.1"/>
</dbReference>
<comment type="subunit">
    <text evidence="3">Homotrimer.</text>
</comment>
<dbReference type="PROSITE" id="PS00160">
    <property type="entry name" value="ALDOLASE_KDPG_KHG_2"/>
    <property type="match status" value="1"/>
</dbReference>